<evidence type="ECO:0000313" key="4">
    <source>
        <dbReference type="Proteomes" id="UP000638560"/>
    </source>
</evidence>
<dbReference type="Gene3D" id="3.30.530.20">
    <property type="match status" value="1"/>
</dbReference>
<protein>
    <submittedName>
        <fullName evidence="3">SRPBCC family protein</fullName>
    </submittedName>
</protein>
<comment type="similarity">
    <text evidence="1">Belongs to the AHA1 family.</text>
</comment>
<name>A0ABS0H0I5_9ACTN</name>
<comment type="caution">
    <text evidence="3">The sequence shown here is derived from an EMBL/GenBank/DDBJ whole genome shotgun (WGS) entry which is preliminary data.</text>
</comment>
<dbReference type="InterPro" id="IPR023393">
    <property type="entry name" value="START-like_dom_sf"/>
</dbReference>
<keyword evidence="4" id="KW-1185">Reference proteome</keyword>
<evidence type="ECO:0000259" key="2">
    <source>
        <dbReference type="Pfam" id="PF08327"/>
    </source>
</evidence>
<gene>
    <name evidence="3" type="ORF">I0C86_23850</name>
</gene>
<proteinExistence type="inferred from homology"/>
<evidence type="ECO:0000256" key="1">
    <source>
        <dbReference type="ARBA" id="ARBA00006817"/>
    </source>
</evidence>
<dbReference type="InterPro" id="IPR013538">
    <property type="entry name" value="ASHA1/2-like_C"/>
</dbReference>
<accession>A0ABS0H0I5</accession>
<evidence type="ECO:0000313" key="3">
    <source>
        <dbReference type="EMBL" id="MBF9131975.1"/>
    </source>
</evidence>
<reference evidence="3 4" key="1">
    <citation type="submission" date="2020-11" db="EMBL/GenBank/DDBJ databases">
        <title>A novel isolate from a Black sea contaminated sediment with potential to produce alkanes: Plantactinospora alkalitolerans sp. nov.</title>
        <authorList>
            <person name="Carro L."/>
            <person name="Veyisoglu A."/>
            <person name="Guven K."/>
            <person name="Schumann P."/>
            <person name="Klenk H.-P."/>
            <person name="Sahin N."/>
        </authorList>
    </citation>
    <scope>NUCLEOTIDE SEQUENCE [LARGE SCALE GENOMIC DNA]</scope>
    <source>
        <strain evidence="3 4">S1510</strain>
    </source>
</reference>
<dbReference type="Proteomes" id="UP000638560">
    <property type="component" value="Unassembled WGS sequence"/>
</dbReference>
<dbReference type="Pfam" id="PF08327">
    <property type="entry name" value="AHSA1"/>
    <property type="match status" value="1"/>
</dbReference>
<dbReference type="RefSeq" id="WP_196203506.1">
    <property type="nucleotide sequence ID" value="NZ_JADPUN010000213.1"/>
</dbReference>
<feature type="domain" description="Activator of Hsp90 ATPase homologue 1/2-like C-terminal" evidence="2">
    <location>
        <begin position="22"/>
        <end position="153"/>
    </location>
</feature>
<dbReference type="CDD" id="cd08900">
    <property type="entry name" value="SRPBCC_CalC_Aha1-like_7"/>
    <property type="match status" value="1"/>
</dbReference>
<dbReference type="SUPFAM" id="SSF55961">
    <property type="entry name" value="Bet v1-like"/>
    <property type="match status" value="1"/>
</dbReference>
<dbReference type="EMBL" id="JADPUN010000213">
    <property type="protein sequence ID" value="MBF9131975.1"/>
    <property type="molecule type" value="Genomic_DNA"/>
</dbReference>
<organism evidence="3 4">
    <name type="scientific">Plantactinospora alkalitolerans</name>
    <dbReference type="NCBI Taxonomy" id="2789879"/>
    <lineage>
        <taxon>Bacteria</taxon>
        <taxon>Bacillati</taxon>
        <taxon>Actinomycetota</taxon>
        <taxon>Actinomycetes</taxon>
        <taxon>Micromonosporales</taxon>
        <taxon>Micromonosporaceae</taxon>
        <taxon>Plantactinospora</taxon>
    </lineage>
</organism>
<sequence length="159" mass="17986">MNDTIERSQTHATFVIERSYPVPLAELWHALSDNAARDQWFGGGPTFEVEHKTHDFRVGGRGIEEGRWHGGPRSRFESVYTDIVDQRRIVFTYDMWVDDQHLSTSLTTIALEPGGDATLMTYTEQGVHFDGLDSVEGREEGTRGILDGLASFLARDRRS</sequence>